<dbReference type="RefSeq" id="XP_031940428.1">
    <property type="nucleotide sequence ID" value="XM_032078942.1"/>
</dbReference>
<reference evidence="1 2" key="1">
    <citation type="submission" date="2019-04" db="EMBL/GenBank/DDBJ databases">
        <authorList>
            <consortium name="DOE Joint Genome Institute"/>
            <person name="Mondo S."/>
            <person name="Kjaerbolling I."/>
            <person name="Vesth T."/>
            <person name="Frisvad J.C."/>
            <person name="Nybo J.L."/>
            <person name="Theobald S."/>
            <person name="Kildgaard S."/>
            <person name="Isbrandt T."/>
            <person name="Kuo A."/>
            <person name="Sato A."/>
            <person name="Lyhne E.K."/>
            <person name="Kogle M.E."/>
            <person name="Wiebenga A."/>
            <person name="Kun R.S."/>
            <person name="Lubbers R.J."/>
            <person name="Makela M.R."/>
            <person name="Barry K."/>
            <person name="Chovatia M."/>
            <person name="Clum A."/>
            <person name="Daum C."/>
            <person name="Haridas S."/>
            <person name="He G."/>
            <person name="LaButti K."/>
            <person name="Lipzen A."/>
            <person name="Riley R."/>
            <person name="Salamov A."/>
            <person name="Simmons B.A."/>
            <person name="Magnuson J.K."/>
            <person name="Henrissat B."/>
            <person name="Mortensen U.H."/>
            <person name="Larsen T.O."/>
            <person name="Devries R.P."/>
            <person name="Grigoriev I.V."/>
            <person name="Machida M."/>
            <person name="Baker S.E."/>
            <person name="Andersen M.R."/>
            <person name="Cantor M.N."/>
            <person name="Hua S.X."/>
        </authorList>
    </citation>
    <scope>NUCLEOTIDE SEQUENCE [LARGE SCALE GENOMIC DNA]</scope>
    <source>
        <strain evidence="1 2">CBS 119388</strain>
    </source>
</reference>
<dbReference type="GeneID" id="43663633"/>
<accession>A0A5N7DA50</accession>
<keyword evidence="2" id="KW-1185">Reference proteome</keyword>
<evidence type="ECO:0000313" key="2">
    <source>
        <dbReference type="Proteomes" id="UP000325579"/>
    </source>
</evidence>
<dbReference type="AlphaFoldDB" id="A0A5N7DA50"/>
<evidence type="ECO:0000313" key="1">
    <source>
        <dbReference type="EMBL" id="KAE8403109.1"/>
    </source>
</evidence>
<dbReference type="EMBL" id="ML736780">
    <property type="protein sequence ID" value="KAE8403109.1"/>
    <property type="molecule type" value="Genomic_DNA"/>
</dbReference>
<name>A0A5N7DA50_9EURO</name>
<protein>
    <submittedName>
        <fullName evidence="1">Uncharacterized protein</fullName>
    </submittedName>
</protein>
<dbReference type="Proteomes" id="UP000325579">
    <property type="component" value="Unassembled WGS sequence"/>
</dbReference>
<gene>
    <name evidence="1" type="ORF">BDV37DRAFT_149203</name>
</gene>
<organism evidence="1 2">
    <name type="scientific">Aspergillus pseudonomiae</name>
    <dbReference type="NCBI Taxonomy" id="1506151"/>
    <lineage>
        <taxon>Eukaryota</taxon>
        <taxon>Fungi</taxon>
        <taxon>Dikarya</taxon>
        <taxon>Ascomycota</taxon>
        <taxon>Pezizomycotina</taxon>
        <taxon>Eurotiomycetes</taxon>
        <taxon>Eurotiomycetidae</taxon>
        <taxon>Eurotiales</taxon>
        <taxon>Aspergillaceae</taxon>
        <taxon>Aspergillus</taxon>
        <taxon>Aspergillus subgen. Circumdati</taxon>
    </lineage>
</organism>
<sequence length="97" mass="11115">MQPNFAHEHEACILICSSIRYPRIRIEWNVFGVPRILGILYRGLYTTTSSCFRIVLLLCLTVNLGSGAGGGWSMSYYHDICGFIHRIWGIRNMSKVY</sequence>
<proteinExistence type="predicted"/>